<keyword evidence="1" id="KW-0472">Membrane</keyword>
<dbReference type="InterPro" id="IPR013362">
    <property type="entry name" value="Pilus_4_PilV"/>
</dbReference>
<evidence type="ECO:0000259" key="2">
    <source>
        <dbReference type="Pfam" id="PF22150"/>
    </source>
</evidence>
<evidence type="ECO:0000313" key="4">
    <source>
        <dbReference type="Proteomes" id="UP000009080"/>
    </source>
</evidence>
<reference evidence="3 4" key="1">
    <citation type="journal article" date="2009" name="PLoS ONE">
        <title>The complete genome of Teredinibacter turnerae T7901: an intracellular endosymbiont of marine wood-boring bivalves (shipworms).</title>
        <authorList>
            <person name="Yang J.C."/>
            <person name="Madupu R."/>
            <person name="Durkin A.S."/>
            <person name="Ekborg N.A."/>
            <person name="Pedamallu C.S."/>
            <person name="Hostetler J.B."/>
            <person name="Radune D."/>
            <person name="Toms B.S."/>
            <person name="Henrissat B."/>
            <person name="Coutinho P.M."/>
            <person name="Schwarz S."/>
            <person name="Field L."/>
            <person name="Trindade-Silva A.E."/>
            <person name="Soares C.A.G."/>
            <person name="Elshahawi S."/>
            <person name="Hanora A."/>
            <person name="Schmidt E.W."/>
            <person name="Haygood M.G."/>
            <person name="Posfai J."/>
            <person name="Benner J."/>
            <person name="Madinger C."/>
            <person name="Nove J."/>
            <person name="Anton B."/>
            <person name="Chaudhary K."/>
            <person name="Foster J."/>
            <person name="Holman A."/>
            <person name="Kumar S."/>
            <person name="Lessard P.A."/>
            <person name="Luyten Y.A."/>
            <person name="Slatko B."/>
            <person name="Wood N."/>
            <person name="Wu B."/>
            <person name="Teplitski M."/>
            <person name="Mougous J.D."/>
            <person name="Ward N."/>
            <person name="Eisen J.A."/>
            <person name="Badger J.H."/>
            <person name="Distel D.L."/>
        </authorList>
    </citation>
    <scope>NUCLEOTIDE SEQUENCE [LARGE SCALE GENOMIC DNA]</scope>
    <source>
        <strain evidence="4">ATCC 39867 / T7901</strain>
    </source>
</reference>
<evidence type="ECO:0000256" key="1">
    <source>
        <dbReference type="SAM" id="Phobius"/>
    </source>
</evidence>
<keyword evidence="1" id="KW-1133">Transmembrane helix</keyword>
<dbReference type="PROSITE" id="PS00409">
    <property type="entry name" value="PROKAR_NTER_METHYL"/>
    <property type="match status" value="1"/>
</dbReference>
<dbReference type="NCBIfam" id="TIGR02523">
    <property type="entry name" value="type_IV_pilV"/>
    <property type="match status" value="1"/>
</dbReference>
<dbReference type="InterPro" id="IPR012902">
    <property type="entry name" value="N_methyl_site"/>
</dbReference>
<dbReference type="EMBL" id="CP001614">
    <property type="protein sequence ID" value="ACR11141.1"/>
    <property type="molecule type" value="Genomic_DNA"/>
</dbReference>
<dbReference type="KEGG" id="ttu:TERTU_3175"/>
<protein>
    <submittedName>
        <fullName evidence="3">Type IV pilus modification protein PilV</fullName>
    </submittedName>
</protein>
<dbReference type="Proteomes" id="UP000009080">
    <property type="component" value="Chromosome"/>
</dbReference>
<proteinExistence type="predicted"/>
<dbReference type="Pfam" id="PF22150">
    <property type="entry name" value="Tt1218-like"/>
    <property type="match status" value="1"/>
</dbReference>
<dbReference type="InterPro" id="IPR054402">
    <property type="entry name" value="Tt1218-like_dom"/>
</dbReference>
<dbReference type="eggNOG" id="COG4967">
    <property type="taxonomic scope" value="Bacteria"/>
</dbReference>
<keyword evidence="4" id="KW-1185">Reference proteome</keyword>
<dbReference type="NCBIfam" id="TIGR02532">
    <property type="entry name" value="IV_pilin_GFxxxE"/>
    <property type="match status" value="1"/>
</dbReference>
<sequence length="170" mass="17837">MRRLNAPGGRAQGGFTLIEVIISFVVLAVGLLGVASMQKRGVESNHNAYLRTQAVSLANDMASRVRANTAGMEAGNYNAPAAQETAACLAAGCTAAQMAGNDYFEWSRDIQNMLPQGEGVVCLDSTPDDGSDAANAACDGVGTELAIKIWWDAIPRDGTVDQRYAIGVDI</sequence>
<dbReference type="RefSeq" id="WP_015817253.1">
    <property type="nucleotide sequence ID" value="NC_012997.1"/>
</dbReference>
<organism evidence="3 4">
    <name type="scientific">Teredinibacter turnerae (strain ATCC 39867 / T7901)</name>
    <dbReference type="NCBI Taxonomy" id="377629"/>
    <lineage>
        <taxon>Bacteria</taxon>
        <taxon>Pseudomonadati</taxon>
        <taxon>Pseudomonadota</taxon>
        <taxon>Gammaproteobacteria</taxon>
        <taxon>Cellvibrionales</taxon>
        <taxon>Cellvibrionaceae</taxon>
        <taxon>Teredinibacter</taxon>
    </lineage>
</organism>
<feature type="domain" description="Type IV pilin Tt1218-like" evidence="2">
    <location>
        <begin position="37"/>
        <end position="103"/>
    </location>
</feature>
<dbReference type="STRING" id="377629.TERTU_3175"/>
<evidence type="ECO:0000313" key="3">
    <source>
        <dbReference type="EMBL" id="ACR11141.1"/>
    </source>
</evidence>
<dbReference type="OrthoDB" id="8547299at2"/>
<dbReference type="HOGENOM" id="CLU_103234_0_0_6"/>
<keyword evidence="1" id="KW-0812">Transmembrane</keyword>
<dbReference type="AlphaFoldDB" id="C5BPS5"/>
<name>C5BPS5_TERTT</name>
<dbReference type="Pfam" id="PF07963">
    <property type="entry name" value="N_methyl"/>
    <property type="match status" value="1"/>
</dbReference>
<feature type="transmembrane region" description="Helical" evidence="1">
    <location>
        <begin position="12"/>
        <end position="35"/>
    </location>
</feature>
<accession>C5BPS5</accession>
<gene>
    <name evidence="3" type="primary">pilV_2</name>
    <name evidence="3" type="ordered locus">TERTU_3175</name>
</gene>